<accession>A0A929L147</accession>
<dbReference type="SMART" id="SM00850">
    <property type="entry name" value="LytTR"/>
    <property type="match status" value="1"/>
</dbReference>
<dbReference type="InterPro" id="IPR007492">
    <property type="entry name" value="LytTR_DNA-bd_dom"/>
</dbReference>
<dbReference type="PANTHER" id="PTHR37299">
    <property type="entry name" value="TRANSCRIPTIONAL REGULATOR-RELATED"/>
    <property type="match status" value="1"/>
</dbReference>
<dbReference type="Pfam" id="PF04397">
    <property type="entry name" value="LytTR"/>
    <property type="match status" value="1"/>
</dbReference>
<dbReference type="Gene3D" id="2.40.50.1020">
    <property type="entry name" value="LytTr DNA-binding domain"/>
    <property type="match status" value="1"/>
</dbReference>
<feature type="transmembrane region" description="Helical" evidence="1">
    <location>
        <begin position="72"/>
        <end position="94"/>
    </location>
</feature>
<sequence length="267" mass="31055">MNKKAIWILTSIIIVLMLLTILQDSLFSQFHATSFYLSESLLFTSFWWIFLPLLYAQFLLAQNVEVKSWSFILMIILPMVLHFLTFPSLVWLVSKLFFENTFRFQMTLRYALSSYLHIVLMIYTIPVIVLKYINARKTEDKAASPEHPAEQEYLRSISVTDGNKKLSINTADIQYFSANSPYINIHTVQKQYLYNDTLRSIGVQLSPDFVRIHKSTIVNINYVDHYTSRLNGDHDLTLKDGTQLRVSRNFVATFKERLQGGHRVAVV</sequence>
<feature type="transmembrane region" description="Helical" evidence="1">
    <location>
        <begin position="5"/>
        <end position="22"/>
    </location>
</feature>
<feature type="transmembrane region" description="Helical" evidence="1">
    <location>
        <begin position="114"/>
        <end position="133"/>
    </location>
</feature>
<keyword evidence="4" id="KW-1185">Reference proteome</keyword>
<evidence type="ECO:0000256" key="1">
    <source>
        <dbReference type="SAM" id="Phobius"/>
    </source>
</evidence>
<name>A0A929L147_9SPHI</name>
<feature type="domain" description="HTH LytTR-type" evidence="2">
    <location>
        <begin position="157"/>
        <end position="260"/>
    </location>
</feature>
<evidence type="ECO:0000313" key="3">
    <source>
        <dbReference type="EMBL" id="MBE9663668.1"/>
    </source>
</evidence>
<protein>
    <submittedName>
        <fullName evidence="3">LytTR family transcriptional regulator DNA-binding domain-containing protein</fullName>
    </submittedName>
</protein>
<dbReference type="EMBL" id="JADFFL010000007">
    <property type="protein sequence ID" value="MBE9663668.1"/>
    <property type="molecule type" value="Genomic_DNA"/>
</dbReference>
<keyword evidence="3" id="KW-0238">DNA-binding</keyword>
<keyword evidence="1" id="KW-0812">Transmembrane</keyword>
<dbReference type="Proteomes" id="UP000622475">
    <property type="component" value="Unassembled WGS sequence"/>
</dbReference>
<dbReference type="AlphaFoldDB" id="A0A929L147"/>
<gene>
    <name evidence="3" type="ORF">IRJ16_17410</name>
</gene>
<keyword evidence="1" id="KW-1133">Transmembrane helix</keyword>
<proteinExistence type="predicted"/>
<organism evidence="3 4">
    <name type="scientific">Mucilaginibacter myungsuensis</name>
    <dbReference type="NCBI Taxonomy" id="649104"/>
    <lineage>
        <taxon>Bacteria</taxon>
        <taxon>Pseudomonadati</taxon>
        <taxon>Bacteroidota</taxon>
        <taxon>Sphingobacteriia</taxon>
        <taxon>Sphingobacteriales</taxon>
        <taxon>Sphingobacteriaceae</taxon>
        <taxon>Mucilaginibacter</taxon>
    </lineage>
</organism>
<dbReference type="RefSeq" id="WP_194112906.1">
    <property type="nucleotide sequence ID" value="NZ_JADFFL010000007.1"/>
</dbReference>
<evidence type="ECO:0000313" key="4">
    <source>
        <dbReference type="Proteomes" id="UP000622475"/>
    </source>
</evidence>
<dbReference type="PROSITE" id="PS50930">
    <property type="entry name" value="HTH_LYTTR"/>
    <property type="match status" value="1"/>
</dbReference>
<feature type="transmembrane region" description="Helical" evidence="1">
    <location>
        <begin position="42"/>
        <end position="60"/>
    </location>
</feature>
<keyword evidence="1" id="KW-0472">Membrane</keyword>
<dbReference type="InterPro" id="IPR046947">
    <property type="entry name" value="LytR-like"/>
</dbReference>
<dbReference type="PANTHER" id="PTHR37299:SF1">
    <property type="entry name" value="STAGE 0 SPORULATION PROTEIN A HOMOLOG"/>
    <property type="match status" value="1"/>
</dbReference>
<comment type="caution">
    <text evidence="3">The sequence shown here is derived from an EMBL/GenBank/DDBJ whole genome shotgun (WGS) entry which is preliminary data.</text>
</comment>
<evidence type="ECO:0000259" key="2">
    <source>
        <dbReference type="PROSITE" id="PS50930"/>
    </source>
</evidence>
<dbReference type="GO" id="GO:0000156">
    <property type="term" value="F:phosphorelay response regulator activity"/>
    <property type="evidence" value="ECO:0007669"/>
    <property type="project" value="InterPro"/>
</dbReference>
<reference evidence="3" key="1">
    <citation type="submission" date="2020-10" db="EMBL/GenBank/DDBJ databases">
        <title>Mucilaginibacter mali sp. nov., isolated from rhizosphere soil of apple orchard.</title>
        <authorList>
            <person name="Lee J.-S."/>
            <person name="Kim H.S."/>
            <person name="Kim J.-S."/>
        </authorList>
    </citation>
    <scope>NUCLEOTIDE SEQUENCE</scope>
    <source>
        <strain evidence="3">KCTC 22746</strain>
    </source>
</reference>
<dbReference type="GO" id="GO:0003677">
    <property type="term" value="F:DNA binding"/>
    <property type="evidence" value="ECO:0007669"/>
    <property type="project" value="UniProtKB-KW"/>
</dbReference>